<dbReference type="RefSeq" id="XP_060279488.1">
    <property type="nucleotide sequence ID" value="XM_060430707.1"/>
</dbReference>
<dbReference type="CDD" id="cd07999">
    <property type="entry name" value="GH7_CBH_EG"/>
    <property type="match status" value="1"/>
</dbReference>
<reference evidence="12" key="1">
    <citation type="submission" date="2023-06" db="EMBL/GenBank/DDBJ databases">
        <title>Genome-scale phylogeny and comparative genomics of the fungal order Sordariales.</title>
        <authorList>
            <consortium name="Lawrence Berkeley National Laboratory"/>
            <person name="Hensen N."/>
            <person name="Bonometti L."/>
            <person name="Westerberg I."/>
            <person name="Brannstrom I.O."/>
            <person name="Guillou S."/>
            <person name="Cros-Aarteil S."/>
            <person name="Calhoun S."/>
            <person name="Haridas S."/>
            <person name="Kuo A."/>
            <person name="Mondo S."/>
            <person name="Pangilinan J."/>
            <person name="Riley R."/>
            <person name="Labutti K."/>
            <person name="Andreopoulos B."/>
            <person name="Lipzen A."/>
            <person name="Chen C."/>
            <person name="Yanf M."/>
            <person name="Daum C."/>
            <person name="Ng V."/>
            <person name="Clum A."/>
            <person name="Steindorff A."/>
            <person name="Ohm R."/>
            <person name="Martin F."/>
            <person name="Silar P."/>
            <person name="Natvig D."/>
            <person name="Lalanne C."/>
            <person name="Gautier V."/>
            <person name="Ament-Velasquez S.L."/>
            <person name="Kruys A."/>
            <person name="Hutchinson M.I."/>
            <person name="Powell A.J."/>
            <person name="Barry K."/>
            <person name="Miller A.N."/>
            <person name="Grigoriev I.V."/>
            <person name="Debuchy R."/>
            <person name="Gladieux P."/>
            <person name="Thoren M.H."/>
            <person name="Johannesson H."/>
        </authorList>
    </citation>
    <scope>NUCLEOTIDE SEQUENCE</scope>
    <source>
        <strain evidence="12">8032-3</strain>
    </source>
</reference>
<evidence type="ECO:0000256" key="11">
    <source>
        <dbReference type="SAM" id="SignalP"/>
    </source>
</evidence>
<feature type="chain" id="PRO_5042482364" description="Glucanase" evidence="11">
    <location>
        <begin position="17"/>
        <end position="446"/>
    </location>
</feature>
<dbReference type="EMBL" id="MU839029">
    <property type="protein sequence ID" value="KAK1763275.1"/>
    <property type="molecule type" value="Genomic_DNA"/>
</dbReference>
<keyword evidence="13" id="KW-1185">Reference proteome</keyword>
<keyword evidence="7 9" id="KW-0326">Glycosidase</keyword>
<dbReference type="Proteomes" id="UP001244011">
    <property type="component" value="Unassembled WGS sequence"/>
</dbReference>
<evidence type="ECO:0000256" key="9">
    <source>
        <dbReference type="RuleBase" id="RU361164"/>
    </source>
</evidence>
<dbReference type="SUPFAM" id="SSF49899">
    <property type="entry name" value="Concanavalin A-like lectins/glucanases"/>
    <property type="match status" value="1"/>
</dbReference>
<dbReference type="AlphaFoldDB" id="A0AAJ0FJN0"/>
<keyword evidence="8 9" id="KW-0624">Polysaccharide degradation</keyword>
<keyword evidence="6" id="KW-0119">Carbohydrate metabolism</keyword>
<dbReference type="Gene3D" id="2.70.100.10">
    <property type="entry name" value="Glycoside hydrolase, family 7, domain"/>
    <property type="match status" value="1"/>
</dbReference>
<dbReference type="GO" id="GO:0016162">
    <property type="term" value="F:cellulose 1,4-beta-cellobiosidase activity"/>
    <property type="evidence" value="ECO:0007669"/>
    <property type="project" value="UniProtKB-EC"/>
</dbReference>
<keyword evidence="5 9" id="KW-0136">Cellulose degradation</keyword>
<dbReference type="PANTHER" id="PTHR33753">
    <property type="entry name" value="1,4-BETA-D-GLUCAN CELLOBIOHYDROLASE B"/>
    <property type="match status" value="1"/>
</dbReference>
<evidence type="ECO:0000256" key="4">
    <source>
        <dbReference type="ARBA" id="ARBA00022801"/>
    </source>
</evidence>
<evidence type="ECO:0000256" key="7">
    <source>
        <dbReference type="ARBA" id="ARBA00023295"/>
    </source>
</evidence>
<evidence type="ECO:0000256" key="10">
    <source>
        <dbReference type="SAM" id="MobiDB-lite"/>
    </source>
</evidence>
<dbReference type="InterPro" id="IPR013320">
    <property type="entry name" value="ConA-like_dom_sf"/>
</dbReference>
<evidence type="ECO:0000256" key="8">
    <source>
        <dbReference type="ARBA" id="ARBA00023326"/>
    </source>
</evidence>
<comment type="similarity">
    <text evidence="2 9">Belongs to the glycosyl hydrolase 7 (cellulase C) family.</text>
</comment>
<feature type="region of interest" description="Disordered" evidence="10">
    <location>
        <begin position="398"/>
        <end position="420"/>
    </location>
</feature>
<dbReference type="PANTHER" id="PTHR33753:SF2">
    <property type="entry name" value="GLYCOSIDE HYDROLASE FAMILY 7 PROTEIN"/>
    <property type="match status" value="1"/>
</dbReference>
<dbReference type="GeneID" id="85313894"/>
<evidence type="ECO:0000256" key="1">
    <source>
        <dbReference type="ARBA" id="ARBA00001641"/>
    </source>
</evidence>
<evidence type="ECO:0000313" key="13">
    <source>
        <dbReference type="Proteomes" id="UP001244011"/>
    </source>
</evidence>
<comment type="catalytic activity">
    <reaction evidence="1">
        <text>Hydrolysis of (1-&gt;4)-beta-D-glucosidic linkages in cellulose and cellotetraose, releasing cellobiose from the non-reducing ends of the chains.</text>
        <dbReference type="EC" id="3.2.1.91"/>
    </reaction>
</comment>
<feature type="signal peptide" evidence="11">
    <location>
        <begin position="1"/>
        <end position="16"/>
    </location>
</feature>
<sequence>MLTFAVLATLLAHAAAQGAGTEQSETHPKLTWQTCTGKGSCTSKNGEVVIDSNWRWVHDKAGYTNCYTGNEWNKTICSDASTCTTNCVLEGADYEPTYGVSTSGNGLKLKFTQKNDYATNIGSRLYLMESASKYQMFTLMNNEFAFDVDLSTLDCGLNGALYFVAMDADGGTGKYSTNTAGAKYGTGYCDAQCARDLKFVGGKANVEGWKASSNDANAGVGDMGGCCAEMDVWESNAHSSAVTVHPCQNNKYHVCQSSGCGGTYSDDRFAGDCDPNGCDFNPYRMGVQDFYGKGKTVDTSSKFTVVTQFKSSEVYQFFVQNGKKIDMPETTVSGVSGNRLNEDFCKNMFTAFGDRDRFNEVGGWSAFNSALSAPMVLVLSLWDDHYANMLWLDSSYPPEKAGQPGGDRGDCPQSSGVPKDVESKLADATVTYSNIRFGPIGSTVDV</sequence>
<dbReference type="Pfam" id="PF00840">
    <property type="entry name" value="Glyco_hydro_7"/>
    <property type="match status" value="1"/>
</dbReference>
<evidence type="ECO:0000256" key="3">
    <source>
        <dbReference type="ARBA" id="ARBA00022729"/>
    </source>
</evidence>
<proteinExistence type="inferred from homology"/>
<comment type="caution">
    <text evidence="12">The sequence shown here is derived from an EMBL/GenBank/DDBJ whole genome shotgun (WGS) entry which is preliminary data.</text>
</comment>
<protein>
    <recommendedName>
        <fullName evidence="9">Glucanase</fullName>
        <ecNumber evidence="9">3.2.1.-</ecNumber>
    </recommendedName>
</protein>
<evidence type="ECO:0000256" key="2">
    <source>
        <dbReference type="ARBA" id="ARBA00006044"/>
    </source>
</evidence>
<gene>
    <name evidence="12" type="ORF">QBC33DRAFT_573586</name>
</gene>
<evidence type="ECO:0000313" key="12">
    <source>
        <dbReference type="EMBL" id="KAK1763275.1"/>
    </source>
</evidence>
<dbReference type="FunFam" id="2.70.100.10:FF:000001">
    <property type="entry name" value="Glucanase"/>
    <property type="match status" value="1"/>
</dbReference>
<accession>A0AAJ0FJN0</accession>
<evidence type="ECO:0000256" key="6">
    <source>
        <dbReference type="ARBA" id="ARBA00023277"/>
    </source>
</evidence>
<name>A0AAJ0FJN0_9PEZI</name>
<dbReference type="EC" id="3.2.1.-" evidence="9"/>
<dbReference type="PRINTS" id="PR00734">
    <property type="entry name" value="GLHYDRLASE7"/>
</dbReference>
<keyword evidence="4 9" id="KW-0378">Hydrolase</keyword>
<dbReference type="InterPro" id="IPR001722">
    <property type="entry name" value="Glyco_hydro_7"/>
</dbReference>
<dbReference type="InterPro" id="IPR037019">
    <property type="entry name" value="Glyco_hydro_7_sf"/>
</dbReference>
<evidence type="ECO:0000256" key="5">
    <source>
        <dbReference type="ARBA" id="ARBA00023001"/>
    </source>
</evidence>
<keyword evidence="3 11" id="KW-0732">Signal</keyword>
<dbReference type="GO" id="GO:0030245">
    <property type="term" value="P:cellulose catabolic process"/>
    <property type="evidence" value="ECO:0007669"/>
    <property type="project" value="UniProtKB-KW"/>
</dbReference>
<organism evidence="12 13">
    <name type="scientific">Phialemonium atrogriseum</name>
    <dbReference type="NCBI Taxonomy" id="1093897"/>
    <lineage>
        <taxon>Eukaryota</taxon>
        <taxon>Fungi</taxon>
        <taxon>Dikarya</taxon>
        <taxon>Ascomycota</taxon>
        <taxon>Pezizomycotina</taxon>
        <taxon>Sordariomycetes</taxon>
        <taxon>Sordariomycetidae</taxon>
        <taxon>Cephalothecales</taxon>
        <taxon>Cephalothecaceae</taxon>
        <taxon>Phialemonium</taxon>
    </lineage>
</organism>